<feature type="compositionally biased region" description="Low complexity" evidence="1">
    <location>
        <begin position="315"/>
        <end position="325"/>
    </location>
</feature>
<feature type="compositionally biased region" description="Low complexity" evidence="1">
    <location>
        <begin position="9"/>
        <end position="19"/>
    </location>
</feature>
<dbReference type="KEGG" id="smo:SELMODRAFT_411874"/>
<sequence>MEERPCSSSEELLPRPLTRLRTRFPSPPPSPLLLPLAPSPPPESPTRLAAPLAMWEREELGGAFSDGSLPQPGSVESSLPRLGQLLGVQRIRACEEAGAILPAAIRRVSWGDHRRELFACEDSPGKVCSRFLPICCPSSSPSPSSSPRNAATGREECDGSKEPGWTWKAANDPDEVALANLFSREEEEHESQGGGDGGNDSAVSVCSSGGGWKADFSSHFKSNSSSSPAVPPLARITSATSSPSSTSSPLLPRAATSSSPKKSPKVVPAAATSPKKTESPSAMPGPPNIRSAIPTPRSATQAMPRDQSSSKHMKNAAAASASPDTATDKSSDGACSEHRIMDCSCCGRKDKSHLSIQAGVERELHVEGPVRKRLPTTTLLTGPPGRKPPMRFGLGPAKSEFLNRAAAMNNAAAKARFTVLPVVTLSKASKQQAPQPRRERPLRSSRLNPEFKGGWAPKCSSVLPRPHSCQSHRSHDRSHDHSHSHGRSVPSPPELDLATPSLNSTARLMERLEEAKREKFDPRAVLEQQQQQQQLHQHQYHHDHDHGHCSDAKLAERYKDLCKISDGSSPSSHPRVPRKHRRERVSSLNFKKPEMSDLWVPSEQCPQVCSTAPIRIEPPYWLNADKAARDASAKEAEREVFQSSRNAMSLYGFPCLF</sequence>
<protein>
    <submittedName>
        <fullName evidence="2">Uncharacterized protein</fullName>
    </submittedName>
</protein>
<evidence type="ECO:0000256" key="1">
    <source>
        <dbReference type="SAM" id="MobiDB-lite"/>
    </source>
</evidence>
<accession>D8RJB1</accession>
<feature type="compositionally biased region" description="Low complexity" evidence="1">
    <location>
        <begin position="217"/>
        <end position="227"/>
    </location>
</feature>
<proteinExistence type="predicted"/>
<name>D8RJB1_SELML</name>
<organism evidence="3">
    <name type="scientific">Selaginella moellendorffii</name>
    <name type="common">Spikemoss</name>
    <dbReference type="NCBI Taxonomy" id="88036"/>
    <lineage>
        <taxon>Eukaryota</taxon>
        <taxon>Viridiplantae</taxon>
        <taxon>Streptophyta</taxon>
        <taxon>Embryophyta</taxon>
        <taxon>Tracheophyta</taxon>
        <taxon>Lycopodiopsida</taxon>
        <taxon>Selaginellales</taxon>
        <taxon>Selaginellaceae</taxon>
        <taxon>Selaginella</taxon>
    </lineage>
</organism>
<dbReference type="EMBL" id="GL377581">
    <property type="protein sequence ID" value="EFJ27882.1"/>
    <property type="molecule type" value="Genomic_DNA"/>
</dbReference>
<feature type="region of interest" description="Disordered" evidence="1">
    <location>
        <begin position="427"/>
        <end position="499"/>
    </location>
</feature>
<feature type="region of interest" description="Disordered" evidence="1">
    <location>
        <begin position="564"/>
        <end position="584"/>
    </location>
</feature>
<feature type="region of interest" description="Disordered" evidence="1">
    <location>
        <begin position="1"/>
        <end position="47"/>
    </location>
</feature>
<dbReference type="AlphaFoldDB" id="D8RJB1"/>
<gene>
    <name evidence="2" type="ORF">SELMODRAFT_411874</name>
</gene>
<feature type="compositionally biased region" description="Low complexity" evidence="1">
    <location>
        <begin position="528"/>
        <end position="537"/>
    </location>
</feature>
<feature type="region of interest" description="Disordered" evidence="1">
    <location>
        <begin position="138"/>
        <end position="334"/>
    </location>
</feature>
<feature type="compositionally biased region" description="Basic and acidic residues" evidence="1">
    <location>
        <begin position="540"/>
        <end position="550"/>
    </location>
</feature>
<feature type="compositionally biased region" description="Pro residues" evidence="1">
    <location>
        <begin position="25"/>
        <end position="44"/>
    </location>
</feature>
<keyword evidence="3" id="KW-1185">Reference proteome</keyword>
<dbReference type="Proteomes" id="UP000001514">
    <property type="component" value="Unassembled WGS sequence"/>
</dbReference>
<feature type="region of interest" description="Disordered" evidence="1">
    <location>
        <begin position="523"/>
        <end position="550"/>
    </location>
</feature>
<evidence type="ECO:0000313" key="2">
    <source>
        <dbReference type="EMBL" id="EFJ27882.1"/>
    </source>
</evidence>
<feature type="compositionally biased region" description="Low complexity" evidence="1">
    <location>
        <begin position="138"/>
        <end position="147"/>
    </location>
</feature>
<reference evidence="2 3" key="1">
    <citation type="journal article" date="2011" name="Science">
        <title>The Selaginella genome identifies genetic changes associated with the evolution of vascular plants.</title>
        <authorList>
            <person name="Banks J.A."/>
            <person name="Nishiyama T."/>
            <person name="Hasebe M."/>
            <person name="Bowman J.L."/>
            <person name="Gribskov M."/>
            <person name="dePamphilis C."/>
            <person name="Albert V.A."/>
            <person name="Aono N."/>
            <person name="Aoyama T."/>
            <person name="Ambrose B.A."/>
            <person name="Ashton N.W."/>
            <person name="Axtell M.J."/>
            <person name="Barker E."/>
            <person name="Barker M.S."/>
            <person name="Bennetzen J.L."/>
            <person name="Bonawitz N.D."/>
            <person name="Chapple C."/>
            <person name="Cheng C."/>
            <person name="Correa L.G."/>
            <person name="Dacre M."/>
            <person name="DeBarry J."/>
            <person name="Dreyer I."/>
            <person name="Elias M."/>
            <person name="Engstrom E.M."/>
            <person name="Estelle M."/>
            <person name="Feng L."/>
            <person name="Finet C."/>
            <person name="Floyd S.K."/>
            <person name="Frommer W.B."/>
            <person name="Fujita T."/>
            <person name="Gramzow L."/>
            <person name="Gutensohn M."/>
            <person name="Harholt J."/>
            <person name="Hattori M."/>
            <person name="Heyl A."/>
            <person name="Hirai T."/>
            <person name="Hiwatashi Y."/>
            <person name="Ishikawa M."/>
            <person name="Iwata M."/>
            <person name="Karol K.G."/>
            <person name="Koehler B."/>
            <person name="Kolukisaoglu U."/>
            <person name="Kubo M."/>
            <person name="Kurata T."/>
            <person name="Lalonde S."/>
            <person name="Li K."/>
            <person name="Li Y."/>
            <person name="Litt A."/>
            <person name="Lyons E."/>
            <person name="Manning G."/>
            <person name="Maruyama T."/>
            <person name="Michael T.P."/>
            <person name="Mikami K."/>
            <person name="Miyazaki S."/>
            <person name="Morinaga S."/>
            <person name="Murata T."/>
            <person name="Mueller-Roeber B."/>
            <person name="Nelson D.R."/>
            <person name="Obara M."/>
            <person name="Oguri Y."/>
            <person name="Olmstead R.G."/>
            <person name="Onodera N."/>
            <person name="Petersen B.L."/>
            <person name="Pils B."/>
            <person name="Prigge M."/>
            <person name="Rensing S.A."/>
            <person name="Riano-Pachon D.M."/>
            <person name="Roberts A.W."/>
            <person name="Sato Y."/>
            <person name="Scheller H.V."/>
            <person name="Schulz B."/>
            <person name="Schulz C."/>
            <person name="Shakirov E.V."/>
            <person name="Shibagaki N."/>
            <person name="Shinohara N."/>
            <person name="Shippen D.E."/>
            <person name="Soerensen I."/>
            <person name="Sotooka R."/>
            <person name="Sugimoto N."/>
            <person name="Sugita M."/>
            <person name="Sumikawa N."/>
            <person name="Tanurdzic M."/>
            <person name="Theissen G."/>
            <person name="Ulvskov P."/>
            <person name="Wakazuki S."/>
            <person name="Weng J.K."/>
            <person name="Willats W.W."/>
            <person name="Wipf D."/>
            <person name="Wolf P.G."/>
            <person name="Yang L."/>
            <person name="Zimmer A.D."/>
            <person name="Zhu Q."/>
            <person name="Mitros T."/>
            <person name="Hellsten U."/>
            <person name="Loque D."/>
            <person name="Otillar R."/>
            <person name="Salamov A."/>
            <person name="Schmutz J."/>
            <person name="Shapiro H."/>
            <person name="Lindquist E."/>
            <person name="Lucas S."/>
            <person name="Rokhsar D."/>
            <person name="Grigoriev I.V."/>
        </authorList>
    </citation>
    <scope>NUCLEOTIDE SEQUENCE [LARGE SCALE GENOMIC DNA]</scope>
</reference>
<evidence type="ECO:0000313" key="3">
    <source>
        <dbReference type="Proteomes" id="UP000001514"/>
    </source>
</evidence>
<dbReference type="Gramene" id="EFJ27882">
    <property type="protein sequence ID" value="EFJ27882"/>
    <property type="gene ID" value="SELMODRAFT_411874"/>
</dbReference>
<feature type="compositionally biased region" description="Low complexity" evidence="1">
    <location>
        <begin position="237"/>
        <end position="272"/>
    </location>
</feature>
<dbReference type="InParanoid" id="D8RJB1"/>
<dbReference type="HOGENOM" id="CLU_419444_0_0_1"/>